<proteinExistence type="predicted"/>
<dbReference type="HOGENOM" id="CLU_3156309_0_0_10"/>
<gene>
    <name evidence="1" type="ORF">HMPREF9944_00861</name>
</gene>
<dbReference type="Proteomes" id="UP000003167">
    <property type="component" value="Unassembled WGS sequence"/>
</dbReference>
<organism evidence="1 2">
    <name type="scientific">Segatella maculosa OT 289</name>
    <dbReference type="NCBI Taxonomy" id="999422"/>
    <lineage>
        <taxon>Bacteria</taxon>
        <taxon>Pseudomonadati</taxon>
        <taxon>Bacteroidota</taxon>
        <taxon>Bacteroidia</taxon>
        <taxon>Bacteroidales</taxon>
        <taxon>Prevotellaceae</taxon>
        <taxon>Segatella</taxon>
    </lineage>
</organism>
<keyword evidence="2" id="KW-1185">Reference proteome</keyword>
<dbReference type="AlphaFoldDB" id="H1HL17"/>
<reference evidence="1 2" key="1">
    <citation type="submission" date="2011-12" db="EMBL/GenBank/DDBJ databases">
        <title>The Genome Sequence of Prevotella maculosa OT 289.</title>
        <authorList>
            <consortium name="The Broad Institute Genome Sequencing Platform"/>
            <person name="Earl A."/>
            <person name="Ward D."/>
            <person name="Feldgarden M."/>
            <person name="Gevers D."/>
            <person name="Izard J."/>
            <person name="Blanton J.M."/>
            <person name="Mathney J."/>
            <person name="Tanner A.C."/>
            <person name="Dewhirst F.E."/>
            <person name="Young S.K."/>
            <person name="Zeng Q."/>
            <person name="Gargeya S."/>
            <person name="Fitzgerald M."/>
            <person name="Haas B."/>
            <person name="Abouelleil A."/>
            <person name="Alvarado L."/>
            <person name="Arachchi H.M."/>
            <person name="Berlin A."/>
            <person name="Chapman S.B."/>
            <person name="Gearin G."/>
            <person name="Goldberg J."/>
            <person name="Griggs A."/>
            <person name="Gujja S."/>
            <person name="Hansen M."/>
            <person name="Heiman D."/>
            <person name="Howarth C."/>
            <person name="Larimer J."/>
            <person name="Lui A."/>
            <person name="MacDonald P.J.P."/>
            <person name="McCowen C."/>
            <person name="Montmayeur A."/>
            <person name="Murphy C."/>
            <person name="Neiman D."/>
            <person name="Pearson M."/>
            <person name="Priest M."/>
            <person name="Roberts A."/>
            <person name="Saif S."/>
            <person name="Shea T."/>
            <person name="Sisk P."/>
            <person name="Stolte C."/>
            <person name="Sykes S."/>
            <person name="Wortman J."/>
            <person name="Nusbaum C."/>
            <person name="Birren B."/>
        </authorList>
    </citation>
    <scope>NUCLEOTIDE SEQUENCE [LARGE SCALE GENOMIC DNA]</scope>
    <source>
        <strain evidence="1 2">OT 289</strain>
    </source>
</reference>
<comment type="caution">
    <text evidence="1">The sequence shown here is derived from an EMBL/GenBank/DDBJ whole genome shotgun (WGS) entry which is preliminary data.</text>
</comment>
<protein>
    <submittedName>
        <fullName evidence="1">Uncharacterized protein</fullName>
    </submittedName>
</protein>
<name>H1HL17_9BACT</name>
<dbReference type="EMBL" id="AGEK01000016">
    <property type="protein sequence ID" value="EHO73268.1"/>
    <property type="molecule type" value="Genomic_DNA"/>
</dbReference>
<accession>H1HL17</accession>
<dbReference type="STRING" id="999422.HMPREF9944_00861"/>
<evidence type="ECO:0000313" key="2">
    <source>
        <dbReference type="Proteomes" id="UP000003167"/>
    </source>
</evidence>
<evidence type="ECO:0000313" key="1">
    <source>
        <dbReference type="EMBL" id="EHO73268.1"/>
    </source>
</evidence>
<sequence length="48" mass="5351">MQTHDCLSGRTSRASLHSLHTAKLIAIKKTMNEAVRPLYSLRSPLVFA</sequence>